<reference evidence="1" key="1">
    <citation type="submission" date="2021-01" db="UniProtKB">
        <authorList>
            <consortium name="EnsemblPlants"/>
        </authorList>
    </citation>
    <scope>IDENTIFICATION</scope>
</reference>
<organism evidence="1 2">
    <name type="scientific">Kalanchoe fedtschenkoi</name>
    <name type="common">Lavender scallops</name>
    <name type="synonym">South American air plant</name>
    <dbReference type="NCBI Taxonomy" id="63787"/>
    <lineage>
        <taxon>Eukaryota</taxon>
        <taxon>Viridiplantae</taxon>
        <taxon>Streptophyta</taxon>
        <taxon>Embryophyta</taxon>
        <taxon>Tracheophyta</taxon>
        <taxon>Spermatophyta</taxon>
        <taxon>Magnoliopsida</taxon>
        <taxon>eudicotyledons</taxon>
        <taxon>Gunneridae</taxon>
        <taxon>Pentapetalae</taxon>
        <taxon>Saxifragales</taxon>
        <taxon>Crassulaceae</taxon>
        <taxon>Kalanchoe</taxon>
    </lineage>
</organism>
<protein>
    <submittedName>
        <fullName evidence="1">Uncharacterized protein</fullName>
    </submittedName>
</protein>
<dbReference type="EnsemblPlants" id="Kaladp0046s0323.1.v1.1">
    <property type="protein sequence ID" value="Kaladp0046s0323.1.v1.1"/>
    <property type="gene ID" value="Kaladp0046s0323.v1.1"/>
</dbReference>
<dbReference type="PANTHER" id="PTHR33601:SF22">
    <property type="entry name" value="PROTEIN LITTLE ZIPPER 1"/>
    <property type="match status" value="1"/>
</dbReference>
<dbReference type="AlphaFoldDB" id="A0A7N0ZWQ2"/>
<dbReference type="InterPro" id="IPR039312">
    <property type="entry name" value="ZPR"/>
</dbReference>
<proteinExistence type="predicted"/>
<dbReference type="Gramene" id="Kaladp0046s0323.1.v1.1">
    <property type="protein sequence ID" value="Kaladp0046s0323.1.v1.1"/>
    <property type="gene ID" value="Kaladp0046s0323.v1.1"/>
</dbReference>
<dbReference type="Proteomes" id="UP000594263">
    <property type="component" value="Unplaced"/>
</dbReference>
<accession>A0A7N0ZWQ2</accession>
<sequence>MCFKATETISPSFSHAVGKLRSNEVKLRVPRLTRKQIRNGNSKAAADLMLWNVELYLQNKRILEANEKLRQRAFFLHQENTALTAAINIKFTGLHTPDNYAF</sequence>
<name>A0A7N0ZWQ2_KALFE</name>
<evidence type="ECO:0000313" key="1">
    <source>
        <dbReference type="EnsemblPlants" id="Kaladp0046s0323.1.v1.1"/>
    </source>
</evidence>
<keyword evidence="2" id="KW-1185">Reference proteome</keyword>
<dbReference type="PANTHER" id="PTHR33601">
    <property type="entry name" value="PROTEIN LITTLE ZIPPER 4"/>
    <property type="match status" value="1"/>
</dbReference>
<evidence type="ECO:0000313" key="2">
    <source>
        <dbReference type="Proteomes" id="UP000594263"/>
    </source>
</evidence>
<dbReference type="OMA" id="CFKATET"/>